<dbReference type="Pfam" id="PF25179">
    <property type="entry name" value="LMF1_C"/>
    <property type="match status" value="1"/>
</dbReference>
<evidence type="ECO:0000313" key="11">
    <source>
        <dbReference type="Proteomes" id="UP001155483"/>
    </source>
</evidence>
<dbReference type="PANTHER" id="PTHR14463">
    <property type="entry name" value="LIPASE MATURATION FACTOR"/>
    <property type="match status" value="1"/>
</dbReference>
<reference evidence="10" key="2">
    <citation type="submission" date="2023-04" db="EMBL/GenBank/DDBJ databases">
        <title>Paracnuella aquatica gen. nov., sp. nov., a member of the family Chitinophagaceae isolated from a hot spring.</title>
        <authorList>
            <person name="Wang C."/>
        </authorList>
    </citation>
    <scope>NUCLEOTIDE SEQUENCE</scope>
    <source>
        <strain evidence="10">LB-8</strain>
    </source>
</reference>
<protein>
    <submittedName>
        <fullName evidence="10">Lipase maturation factor family protein</fullName>
    </submittedName>
</protein>
<dbReference type="PANTHER" id="PTHR14463:SF10">
    <property type="entry name" value="LIPASE MATURATION FACTOR 1"/>
    <property type="match status" value="1"/>
</dbReference>
<evidence type="ECO:0000256" key="6">
    <source>
        <dbReference type="ARBA" id="ARBA00023136"/>
    </source>
</evidence>
<dbReference type="InterPro" id="IPR057434">
    <property type="entry name" value="LMF1/2_N"/>
</dbReference>
<comment type="similarity">
    <text evidence="2">Belongs to the lipase maturation factor family.</text>
</comment>
<accession>A0A9X2XVQ0</accession>
<dbReference type="InterPro" id="IPR009613">
    <property type="entry name" value="LMF"/>
</dbReference>
<evidence type="ECO:0000256" key="5">
    <source>
        <dbReference type="ARBA" id="ARBA00022989"/>
    </source>
</evidence>
<evidence type="ECO:0000256" key="1">
    <source>
        <dbReference type="ARBA" id="ARBA00004477"/>
    </source>
</evidence>
<evidence type="ECO:0000256" key="3">
    <source>
        <dbReference type="ARBA" id="ARBA00022692"/>
    </source>
</evidence>
<dbReference type="Pfam" id="PF06762">
    <property type="entry name" value="LMF1"/>
    <property type="match status" value="1"/>
</dbReference>
<comment type="subcellular location">
    <subcellularLocation>
        <location evidence="1">Endoplasmic reticulum membrane</location>
        <topology evidence="1">Multi-pass membrane protein</topology>
    </subcellularLocation>
</comment>
<evidence type="ECO:0000259" key="9">
    <source>
        <dbReference type="Pfam" id="PF25179"/>
    </source>
</evidence>
<keyword evidence="4" id="KW-0256">Endoplasmic reticulum</keyword>
<keyword evidence="6 7" id="KW-0472">Membrane</keyword>
<evidence type="ECO:0000256" key="7">
    <source>
        <dbReference type="SAM" id="Phobius"/>
    </source>
</evidence>
<evidence type="ECO:0000259" key="8">
    <source>
        <dbReference type="Pfam" id="PF06762"/>
    </source>
</evidence>
<feature type="transmembrane region" description="Helical" evidence="7">
    <location>
        <begin position="172"/>
        <end position="192"/>
    </location>
</feature>
<evidence type="ECO:0000256" key="4">
    <source>
        <dbReference type="ARBA" id="ARBA00022824"/>
    </source>
</evidence>
<keyword evidence="3 7" id="KW-0812">Transmembrane</keyword>
<keyword evidence="5 7" id="KW-1133">Transmembrane helix</keyword>
<dbReference type="AlphaFoldDB" id="A0A9X2XVQ0"/>
<dbReference type="Proteomes" id="UP001155483">
    <property type="component" value="Unassembled WGS sequence"/>
</dbReference>
<feature type="domain" description="Lipase maturation factor 1/2 C-terminal" evidence="9">
    <location>
        <begin position="359"/>
        <end position="495"/>
    </location>
</feature>
<gene>
    <name evidence="10" type="ORF">OCK74_13135</name>
</gene>
<feature type="transmembrane region" description="Helical" evidence="7">
    <location>
        <begin position="323"/>
        <end position="341"/>
    </location>
</feature>
<evidence type="ECO:0000256" key="2">
    <source>
        <dbReference type="ARBA" id="ARBA00005512"/>
    </source>
</evidence>
<feature type="transmembrane region" description="Helical" evidence="7">
    <location>
        <begin position="258"/>
        <end position="278"/>
    </location>
</feature>
<organism evidence="10 11">
    <name type="scientific">Paraflavisolibacter caeni</name>
    <dbReference type="NCBI Taxonomy" id="2982496"/>
    <lineage>
        <taxon>Bacteria</taxon>
        <taxon>Pseudomonadati</taxon>
        <taxon>Bacteroidota</taxon>
        <taxon>Chitinophagia</taxon>
        <taxon>Chitinophagales</taxon>
        <taxon>Chitinophagaceae</taxon>
        <taxon>Paraflavisolibacter</taxon>
    </lineage>
</organism>
<feature type="transmembrane region" description="Helical" evidence="7">
    <location>
        <begin position="139"/>
        <end position="160"/>
    </location>
</feature>
<name>A0A9X2XVQ0_9BACT</name>
<comment type="caution">
    <text evidence="10">The sequence shown here is derived from an EMBL/GenBank/DDBJ whole genome shotgun (WGS) entry which is preliminary data.</text>
</comment>
<feature type="transmembrane region" description="Helical" evidence="7">
    <location>
        <begin position="101"/>
        <end position="127"/>
    </location>
</feature>
<feature type="domain" description="Lipase maturation factor 1/2 N-terminal" evidence="8">
    <location>
        <begin position="138"/>
        <end position="297"/>
    </location>
</feature>
<dbReference type="RefSeq" id="WP_279297501.1">
    <property type="nucleotide sequence ID" value="NZ_JAOTIF010000009.1"/>
</dbReference>
<sequence length="518" mass="59589">MEAPNDIDNIYSRAPLEPSTAPTYWLTRFMILRLLGVIYAIAFLVAINQIIPLIGSDGLLPVGPYLKLWSKALGSDTAGFMRLPSIFWFDHSNTALLTTAWIGFILSCLVVTGYANALLLAVLWFLYMSFVHVGQEWYGYGWEIQLTETGFLAIFLCPLLDMRPFPRYAPPYPIIVLFRWLIFRIMLGAGLIKIRGDEVWRNGTALFYHFETQPIPGPLSRFFHFLPHTALKIGVWFNHLAELVAPWFVFWPRLARHIAGVVIVLFQFNIFLSGNLSFLNWLTIIPALACFDDGFWSKILPSRLVRKAEAAAERAEESRPMMTTAWIVTAVIGILSIRPAVNMLSSRQIMNTSFDPLDLVNTYGAFGTVGKERFNVIFEGTMAADTSDKAVWKPYVYRGLPVALEKRSPQIAPYQLRLDWQMWFAAMSTPDEYPWTLHLIWKLLHNDPKAVGLFASNPFPNKPPRYIRAVLYRYSFAPPRNARHHYWNRERISLWLPPMSVNDQRLLDFLKSYRWISP</sequence>
<dbReference type="GO" id="GO:0051604">
    <property type="term" value="P:protein maturation"/>
    <property type="evidence" value="ECO:0007669"/>
    <property type="project" value="InterPro"/>
</dbReference>
<evidence type="ECO:0000313" key="10">
    <source>
        <dbReference type="EMBL" id="MCU7550061.1"/>
    </source>
</evidence>
<reference evidence="10" key="1">
    <citation type="submission" date="2022-09" db="EMBL/GenBank/DDBJ databases">
        <authorList>
            <person name="Yuan C."/>
            <person name="Ke Z."/>
        </authorList>
    </citation>
    <scope>NUCLEOTIDE SEQUENCE</scope>
    <source>
        <strain evidence="10">LB-8</strain>
    </source>
</reference>
<dbReference type="InterPro" id="IPR057433">
    <property type="entry name" value="LMF1/2_C"/>
</dbReference>
<feature type="transmembrane region" description="Helical" evidence="7">
    <location>
        <begin position="34"/>
        <end position="56"/>
    </location>
</feature>
<keyword evidence="11" id="KW-1185">Reference proteome</keyword>
<dbReference type="EMBL" id="JAOTIF010000009">
    <property type="protein sequence ID" value="MCU7550061.1"/>
    <property type="molecule type" value="Genomic_DNA"/>
</dbReference>
<proteinExistence type="inferred from homology"/>